<dbReference type="Proteomes" id="UP001526337">
    <property type="component" value="Unassembled WGS sequence"/>
</dbReference>
<sequence>MSVASNVADFRFTTGRLIDDRAKAYRPIFFRKIFYFSAFLAVLTVKRVYTVSQFPAAVRPPSTDWVALQRHGHAGIYQTERPRVSVAALSGRRTRQSAHSRPAPRDRGVVPSPERLAHGDLADVSVKLKPDGPSTEVLRTCAGLYGLRRSGKITDGQVGYAQMWAVDYEIGVLGGSDPEIERGAKRGDIHDAMIGRMGSAARRDYIRQRIGARGEQLLVLLMIDGLSLMDMAARLKQDRRSTAGVLCFLLEQLEEHYDEMPGTLWKG</sequence>
<accession>A0ABT3K943</accession>
<evidence type="ECO:0000313" key="2">
    <source>
        <dbReference type="EMBL" id="MCW4591532.1"/>
    </source>
</evidence>
<evidence type="ECO:0000256" key="1">
    <source>
        <dbReference type="SAM" id="MobiDB-lite"/>
    </source>
</evidence>
<reference evidence="2 3" key="1">
    <citation type="submission" date="2022-07" db="EMBL/GenBank/DDBJ databases">
        <title>Genome stability of Gluconacetobacter entanii AV429.</title>
        <authorList>
            <person name="Trcek J."/>
            <person name="Cepec E."/>
        </authorList>
    </citation>
    <scope>NUCLEOTIDE SEQUENCE [LARGE SCALE GENOMIC DNA]</scope>
    <source>
        <strain evidence="2 3">AV429_2022</strain>
    </source>
</reference>
<proteinExistence type="predicted"/>
<name>A0ABT3K943_9PROT</name>
<dbReference type="RefSeq" id="WP_244949440.1">
    <property type="nucleotide sequence ID" value="NZ_JABJWD010000073.1"/>
</dbReference>
<dbReference type="EMBL" id="JANGSQ010000108">
    <property type="protein sequence ID" value="MCW4591532.1"/>
    <property type="molecule type" value="Genomic_DNA"/>
</dbReference>
<comment type="caution">
    <text evidence="2">The sequence shown here is derived from an EMBL/GenBank/DDBJ whole genome shotgun (WGS) entry which is preliminary data.</text>
</comment>
<gene>
    <name evidence="2" type="ORF">NO263_13170</name>
</gene>
<protein>
    <submittedName>
        <fullName evidence="2">Uncharacterized protein</fullName>
    </submittedName>
</protein>
<evidence type="ECO:0000313" key="3">
    <source>
        <dbReference type="Proteomes" id="UP001526337"/>
    </source>
</evidence>
<organism evidence="2 3">
    <name type="scientific">Gluconacetobacter entanii</name>
    <dbReference type="NCBI Taxonomy" id="108528"/>
    <lineage>
        <taxon>Bacteria</taxon>
        <taxon>Pseudomonadati</taxon>
        <taxon>Pseudomonadota</taxon>
        <taxon>Alphaproteobacteria</taxon>
        <taxon>Acetobacterales</taxon>
        <taxon>Acetobacteraceae</taxon>
        <taxon>Gluconacetobacter</taxon>
    </lineage>
</organism>
<feature type="region of interest" description="Disordered" evidence="1">
    <location>
        <begin position="89"/>
        <end position="114"/>
    </location>
</feature>
<keyword evidence="3" id="KW-1185">Reference proteome</keyword>